<evidence type="ECO:0000313" key="3">
    <source>
        <dbReference type="EMBL" id="KAK7069652.1"/>
    </source>
</evidence>
<proteinExistence type="predicted"/>
<reference evidence="3 4" key="1">
    <citation type="submission" date="2023-11" db="EMBL/GenBank/DDBJ databases">
        <title>Halocaridina rubra genome assembly.</title>
        <authorList>
            <person name="Smith C."/>
        </authorList>
    </citation>
    <scope>NUCLEOTIDE SEQUENCE [LARGE SCALE GENOMIC DNA]</scope>
    <source>
        <strain evidence="3">EP-1</strain>
        <tissue evidence="3">Whole</tissue>
    </source>
</reference>
<keyword evidence="2" id="KW-0472">Membrane</keyword>
<dbReference type="Proteomes" id="UP001381693">
    <property type="component" value="Unassembled WGS sequence"/>
</dbReference>
<accession>A0AAN9A4V3</accession>
<keyword evidence="2" id="KW-0812">Transmembrane</keyword>
<feature type="region of interest" description="Disordered" evidence="1">
    <location>
        <begin position="65"/>
        <end position="91"/>
    </location>
</feature>
<evidence type="ECO:0000256" key="2">
    <source>
        <dbReference type="SAM" id="Phobius"/>
    </source>
</evidence>
<feature type="transmembrane region" description="Helical" evidence="2">
    <location>
        <begin position="12"/>
        <end position="29"/>
    </location>
</feature>
<gene>
    <name evidence="3" type="ORF">SK128_002524</name>
</gene>
<keyword evidence="4" id="KW-1185">Reference proteome</keyword>
<keyword evidence="2" id="KW-1133">Transmembrane helix</keyword>
<comment type="caution">
    <text evidence="3">The sequence shown here is derived from an EMBL/GenBank/DDBJ whole genome shotgun (WGS) entry which is preliminary data.</text>
</comment>
<dbReference type="AlphaFoldDB" id="A0AAN9A4V3"/>
<feature type="compositionally biased region" description="Polar residues" evidence="1">
    <location>
        <begin position="69"/>
        <end position="88"/>
    </location>
</feature>
<name>A0AAN9A4V3_HALRR</name>
<evidence type="ECO:0000313" key="4">
    <source>
        <dbReference type="Proteomes" id="UP001381693"/>
    </source>
</evidence>
<dbReference type="EMBL" id="JAXCGZ010015988">
    <property type="protein sequence ID" value="KAK7069652.1"/>
    <property type="molecule type" value="Genomic_DNA"/>
</dbReference>
<organism evidence="3 4">
    <name type="scientific">Halocaridina rubra</name>
    <name type="common">Hawaiian red shrimp</name>
    <dbReference type="NCBI Taxonomy" id="373956"/>
    <lineage>
        <taxon>Eukaryota</taxon>
        <taxon>Metazoa</taxon>
        <taxon>Ecdysozoa</taxon>
        <taxon>Arthropoda</taxon>
        <taxon>Crustacea</taxon>
        <taxon>Multicrustacea</taxon>
        <taxon>Malacostraca</taxon>
        <taxon>Eumalacostraca</taxon>
        <taxon>Eucarida</taxon>
        <taxon>Decapoda</taxon>
        <taxon>Pleocyemata</taxon>
        <taxon>Caridea</taxon>
        <taxon>Atyoidea</taxon>
        <taxon>Atyidae</taxon>
        <taxon>Halocaridina</taxon>
    </lineage>
</organism>
<sequence length="219" mass="25020">MELDKPLPPIYFSWLLLHMGIMMVESILIRNQEEIPSHSDNSKPYFLPRPETFIPNYQPFVVKTHSRTSKSSTLGSTSVGTNRHTWNYPSEVPGSPQKIYATISSSKLKRHHLTDLGINSKSINVARASLRSTPAAKKPIRRAANSFPNIQKERKYRTTSTFKCSIDEAAKLEYQLCRKLDPGDGDLSARSTQEVEKINVLDMRRSHQPRSIQCFEHCY</sequence>
<protein>
    <submittedName>
        <fullName evidence="3">Uncharacterized protein</fullName>
    </submittedName>
</protein>
<evidence type="ECO:0000256" key="1">
    <source>
        <dbReference type="SAM" id="MobiDB-lite"/>
    </source>
</evidence>